<sequence length="181" mass="20507">MTRVPYASIIGSIMYAMIYTRPDLAYVVSIVSRYMADLGKDHWHALKWIMRYISGSLDMGLVYGNVHESKEAISGYVDTNFTRCIDSKRSLYSYIFTIYGGVVSWKACLQKIVALSTTQVGYISVAEGFKEALLLKGLTDELGIDNLNLTIYCDSQNAIHLMKNPTFHERSKHVDVKYSLH</sequence>
<gene>
    <name evidence="1" type="primary">POLX_1675</name>
    <name evidence="1" type="ORF">CK203_031584</name>
</gene>
<dbReference type="AlphaFoldDB" id="A0A438IGA0"/>
<reference evidence="1 2" key="1">
    <citation type="journal article" date="2018" name="PLoS Genet.">
        <title>Population sequencing reveals clonal diversity and ancestral inbreeding in the grapevine cultivar Chardonnay.</title>
        <authorList>
            <person name="Roach M.J."/>
            <person name="Johnson D.L."/>
            <person name="Bohlmann J."/>
            <person name="van Vuuren H.J."/>
            <person name="Jones S.J."/>
            <person name="Pretorius I.S."/>
            <person name="Schmidt S.A."/>
            <person name="Borneman A.R."/>
        </authorList>
    </citation>
    <scope>NUCLEOTIDE SEQUENCE [LARGE SCALE GENOMIC DNA]</scope>
    <source>
        <strain evidence="2">cv. Chardonnay</strain>
        <tissue evidence="1">Leaf</tissue>
    </source>
</reference>
<dbReference type="CDD" id="cd09272">
    <property type="entry name" value="RNase_HI_RT_Ty1"/>
    <property type="match status" value="1"/>
</dbReference>
<organism evidence="1 2">
    <name type="scientific">Vitis vinifera</name>
    <name type="common">Grape</name>
    <dbReference type="NCBI Taxonomy" id="29760"/>
    <lineage>
        <taxon>Eukaryota</taxon>
        <taxon>Viridiplantae</taxon>
        <taxon>Streptophyta</taxon>
        <taxon>Embryophyta</taxon>
        <taxon>Tracheophyta</taxon>
        <taxon>Spermatophyta</taxon>
        <taxon>Magnoliopsida</taxon>
        <taxon>eudicotyledons</taxon>
        <taxon>Gunneridae</taxon>
        <taxon>Pentapetalae</taxon>
        <taxon>rosids</taxon>
        <taxon>Vitales</taxon>
        <taxon>Vitaceae</taxon>
        <taxon>Viteae</taxon>
        <taxon>Vitis</taxon>
    </lineage>
</organism>
<evidence type="ECO:0000313" key="1">
    <source>
        <dbReference type="EMBL" id="RVW95697.1"/>
    </source>
</evidence>
<evidence type="ECO:0000313" key="2">
    <source>
        <dbReference type="Proteomes" id="UP000288805"/>
    </source>
</evidence>
<dbReference type="PANTHER" id="PTHR11439">
    <property type="entry name" value="GAG-POL-RELATED RETROTRANSPOSON"/>
    <property type="match status" value="1"/>
</dbReference>
<dbReference type="Proteomes" id="UP000288805">
    <property type="component" value="Unassembled WGS sequence"/>
</dbReference>
<dbReference type="EMBL" id="QGNW01000112">
    <property type="protein sequence ID" value="RVW95697.1"/>
    <property type="molecule type" value="Genomic_DNA"/>
</dbReference>
<proteinExistence type="predicted"/>
<accession>A0A438IGA0</accession>
<comment type="caution">
    <text evidence="1">The sequence shown here is derived from an EMBL/GenBank/DDBJ whole genome shotgun (WGS) entry which is preliminary data.</text>
</comment>
<protein>
    <submittedName>
        <fullName evidence="1">Retrovirus-related Pol polyprotein from transposon TNT 1-94</fullName>
    </submittedName>
</protein>
<name>A0A438IGA0_VITVI</name>